<gene>
    <name evidence="2" type="ORF">ACFQKB_18830</name>
</gene>
<feature type="signal peptide" evidence="1">
    <location>
        <begin position="1"/>
        <end position="24"/>
    </location>
</feature>
<dbReference type="InterPro" id="IPR006626">
    <property type="entry name" value="PbH1"/>
</dbReference>
<proteinExistence type="predicted"/>
<accession>A0ABW2CL16</accession>
<dbReference type="SMART" id="SM00710">
    <property type="entry name" value="PbH1"/>
    <property type="match status" value="3"/>
</dbReference>
<comment type="caution">
    <text evidence="2">The sequence shown here is derived from an EMBL/GenBank/DDBJ whole genome shotgun (WGS) entry which is preliminary data.</text>
</comment>
<dbReference type="EMBL" id="JBHSXS010000010">
    <property type="protein sequence ID" value="MFC6881818.1"/>
    <property type="molecule type" value="Genomic_DNA"/>
</dbReference>
<dbReference type="InterPro" id="IPR011050">
    <property type="entry name" value="Pectin_lyase_fold/virulence"/>
</dbReference>
<evidence type="ECO:0000313" key="2">
    <source>
        <dbReference type="EMBL" id="MFC6881818.1"/>
    </source>
</evidence>
<name>A0ABW2CL16_9ACTN</name>
<dbReference type="SUPFAM" id="SSF51126">
    <property type="entry name" value="Pectin lyase-like"/>
    <property type="match status" value="1"/>
</dbReference>
<evidence type="ECO:0000256" key="1">
    <source>
        <dbReference type="SAM" id="SignalP"/>
    </source>
</evidence>
<reference evidence="3" key="1">
    <citation type="journal article" date="2019" name="Int. J. Syst. Evol. Microbiol.">
        <title>The Global Catalogue of Microorganisms (GCM) 10K type strain sequencing project: providing services to taxonomists for standard genome sequencing and annotation.</title>
        <authorList>
            <consortium name="The Broad Institute Genomics Platform"/>
            <consortium name="The Broad Institute Genome Sequencing Center for Infectious Disease"/>
            <person name="Wu L."/>
            <person name="Ma J."/>
        </authorList>
    </citation>
    <scope>NUCLEOTIDE SEQUENCE [LARGE SCALE GENOMIC DNA]</scope>
    <source>
        <strain evidence="3">JCM 3369</strain>
    </source>
</reference>
<feature type="chain" id="PRO_5045063654" evidence="1">
    <location>
        <begin position="25"/>
        <end position="343"/>
    </location>
</feature>
<sequence length="343" mass="35827">MHRLTTAAATAATAILAVTAPLDAAHAAAPEGECPAETVTVRTPAELGAALAGAHGGTVIHLADGVYDGDWTATTAGTRAAPIWLCGGSQAILTNTGRGTAGAPGRRPGSQPGYGLHLDRASWWRLHGFSVAHAKKGIVVDAAAHVTLRRLEIRDVDEEGVHLRRDTTDSMIVGNRVHGTGRTHDEWGEGVYIGSANTNWHLYTGGRPDRSDRNTVSGNVIHGTTAEPIDIKEGTTGGLVTGNWLDAAALTKAGGDSCGDVKGDDWLIAYNLCTGSGADGWQTHRKEGGGQWGRRAFFYRNLVALTASSTGYGFRIDDPAHSSAIVHCDNLVLGAFSNVPCTP</sequence>
<keyword evidence="3" id="KW-1185">Reference proteome</keyword>
<dbReference type="Proteomes" id="UP001596380">
    <property type="component" value="Unassembled WGS sequence"/>
</dbReference>
<dbReference type="Gene3D" id="2.160.20.10">
    <property type="entry name" value="Single-stranded right-handed beta-helix, Pectin lyase-like"/>
    <property type="match status" value="1"/>
</dbReference>
<dbReference type="InterPro" id="IPR012334">
    <property type="entry name" value="Pectin_lyas_fold"/>
</dbReference>
<organism evidence="2 3">
    <name type="scientific">Actinomadura yumaensis</name>
    <dbReference type="NCBI Taxonomy" id="111807"/>
    <lineage>
        <taxon>Bacteria</taxon>
        <taxon>Bacillati</taxon>
        <taxon>Actinomycetota</taxon>
        <taxon>Actinomycetes</taxon>
        <taxon>Streptosporangiales</taxon>
        <taxon>Thermomonosporaceae</taxon>
        <taxon>Actinomadura</taxon>
    </lineage>
</organism>
<keyword evidence="1" id="KW-0732">Signal</keyword>
<protein>
    <submittedName>
        <fullName evidence="2">Right-handed parallel beta-helix repeat-containing protein</fullName>
    </submittedName>
</protein>
<evidence type="ECO:0000313" key="3">
    <source>
        <dbReference type="Proteomes" id="UP001596380"/>
    </source>
</evidence>
<dbReference type="RefSeq" id="WP_160823593.1">
    <property type="nucleotide sequence ID" value="NZ_JBHSXS010000010.1"/>
</dbReference>